<dbReference type="PANTHER" id="PTHR45339:SF5">
    <property type="entry name" value="HISTIDINE KINASE"/>
    <property type="match status" value="1"/>
</dbReference>
<organism evidence="9 10">
    <name type="scientific">Zhongshania aquimaris</name>
    <dbReference type="NCBI Taxonomy" id="2857107"/>
    <lineage>
        <taxon>Bacteria</taxon>
        <taxon>Pseudomonadati</taxon>
        <taxon>Pseudomonadota</taxon>
        <taxon>Gammaproteobacteria</taxon>
        <taxon>Cellvibrionales</taxon>
        <taxon>Spongiibacteraceae</taxon>
        <taxon>Zhongshania</taxon>
    </lineage>
</organism>
<dbReference type="PROSITE" id="PS50109">
    <property type="entry name" value="HIS_KIN"/>
    <property type="match status" value="1"/>
</dbReference>
<feature type="domain" description="Response regulatory" evidence="8">
    <location>
        <begin position="659"/>
        <end position="781"/>
    </location>
</feature>
<sequence>MPSTALTLLTARLPENKPLVKQLLCAVLLLLSIAAHAAPSLTVSQNQGVISLGDFSDIIEDNDKLYRIAEILTPEVERQFRPTENGDFNLSREVGRYWFRFTLSNNSSEVAQQLLQITPVDLSAAQLFDKSGQQISAMPTEALIRAETLFALFLNPHSTETYYLALEYPRDRQLLLSLHDYASFLGSVSKREFLNALFFGTLGLLFIFGLISASLRTDTLFFTTAIYALLIISAQMVAWGYIGSPQGLLPPWDGYTLILVILGVSLTDLVYALRFPIYPINNPGRWPTVIKLLIIIDLLAVALSIIGNTQVAAATIYIVFTLNCLTLLIISLSCFLQTYSRLIFYYMVARTIVVLILALSFASYSLSVITATSTNFILISLATLTGIFHTALLIGRHYLHQQKQAQDEQRIAILGAVNRAKTDILARITHDIRTPMSAMLGVSELLQETRLTTTQEDHVRTLQRSGHELLQLLQEASQATRFNESDIELRNVILNLPEIIDESVSGFRNIAAEQSLELICDVDHEISEKLIGDPSRIRQLLSHVMNNAFEHYESGYILLKVYAADINQGLINVEVSHRGKPFSALEKQAINGSSASEGGIINTRLAIASQLIALMNGSTAVKTAPNGLHTLHLSLQLGVPSNSDNSTLRIRTGLLSNKRLLVVDSNQTFCKVVTKQCSNWGMSVFVANSDNAAIATIRNQSLLDAPIEIILIDHTLPGGGLKLAERVFDETKEQNCTPIGLLLAHANITFDRNELRAAGIRRILSKPLTGVALRSALLAECHFDANAVNYLPDQYRTDALTLNSLQCLIAEDNPTNAQVLTRMLKSLGISVHHVENGQQAVNTFMRKRFDVVIMDIEMPIMDGAEATRQIRQFEKEEERDRTPIIGLTANALDEQRDSYLRAGMDLHLVKPIRLWEMAEAIKRWTGYQQNKS</sequence>
<dbReference type="CDD" id="cd17546">
    <property type="entry name" value="REC_hyHK_CKI1_RcsC-like"/>
    <property type="match status" value="1"/>
</dbReference>
<dbReference type="PROSITE" id="PS50110">
    <property type="entry name" value="RESPONSE_REGULATORY"/>
    <property type="match status" value="2"/>
</dbReference>
<dbReference type="InterPro" id="IPR011622">
    <property type="entry name" value="7TMR_DISM_rcpt_extracell_dom2"/>
</dbReference>
<comment type="catalytic activity">
    <reaction evidence="1">
        <text>ATP + protein L-histidine = ADP + protein N-phospho-L-histidine.</text>
        <dbReference type="EC" id="2.7.13.3"/>
    </reaction>
</comment>
<dbReference type="EMBL" id="JAHWDQ010000001">
    <property type="protein sequence ID" value="MBW2940102.1"/>
    <property type="molecule type" value="Genomic_DNA"/>
</dbReference>
<feature type="transmembrane region" description="Helical" evidence="5">
    <location>
        <begin position="193"/>
        <end position="213"/>
    </location>
</feature>
<evidence type="ECO:0000256" key="3">
    <source>
        <dbReference type="ARBA" id="ARBA00022553"/>
    </source>
</evidence>
<proteinExistence type="predicted"/>
<dbReference type="CDD" id="cd00082">
    <property type="entry name" value="HisKA"/>
    <property type="match status" value="1"/>
</dbReference>
<dbReference type="InterPro" id="IPR001789">
    <property type="entry name" value="Sig_transdc_resp-reg_receiver"/>
</dbReference>
<dbReference type="InterPro" id="IPR005467">
    <property type="entry name" value="His_kinase_dom"/>
</dbReference>
<feature type="domain" description="Response regulatory" evidence="8">
    <location>
        <begin position="806"/>
        <end position="925"/>
    </location>
</feature>
<feature type="modified residue" description="4-aspartylphosphate" evidence="4">
    <location>
        <position position="713"/>
    </location>
</feature>
<dbReference type="Pfam" id="PF00512">
    <property type="entry name" value="HisKA"/>
    <property type="match status" value="1"/>
</dbReference>
<feature type="domain" description="Histidine kinase" evidence="7">
    <location>
        <begin position="427"/>
        <end position="639"/>
    </location>
</feature>
<feature type="transmembrane region" description="Helical" evidence="5">
    <location>
        <begin position="220"/>
        <end position="242"/>
    </location>
</feature>
<evidence type="ECO:0000256" key="1">
    <source>
        <dbReference type="ARBA" id="ARBA00000085"/>
    </source>
</evidence>
<dbReference type="SMART" id="SM00388">
    <property type="entry name" value="HisKA"/>
    <property type="match status" value="1"/>
</dbReference>
<keyword evidence="5" id="KW-0472">Membrane</keyword>
<comment type="caution">
    <text evidence="9">The sequence shown here is derived from an EMBL/GenBank/DDBJ whole genome shotgun (WGS) entry which is preliminary data.</text>
</comment>
<accession>A0ABS6VP60</accession>
<evidence type="ECO:0000313" key="10">
    <source>
        <dbReference type="Proteomes" id="UP001166291"/>
    </source>
</evidence>
<evidence type="ECO:0000256" key="2">
    <source>
        <dbReference type="ARBA" id="ARBA00012438"/>
    </source>
</evidence>
<feature type="transmembrane region" description="Helical" evidence="5">
    <location>
        <begin position="376"/>
        <end position="394"/>
    </location>
</feature>
<dbReference type="EC" id="2.7.13.3" evidence="2"/>
<feature type="transmembrane region" description="Helical" evidence="5">
    <location>
        <begin position="312"/>
        <end position="336"/>
    </location>
</feature>
<evidence type="ECO:0000256" key="4">
    <source>
        <dbReference type="PROSITE-ProRule" id="PRU00169"/>
    </source>
</evidence>
<protein>
    <recommendedName>
        <fullName evidence="2">histidine kinase</fullName>
        <ecNumber evidence="2">2.7.13.3</ecNumber>
    </recommendedName>
</protein>
<keyword evidence="6" id="KW-0732">Signal</keyword>
<keyword evidence="3 4" id="KW-0597">Phosphoprotein</keyword>
<evidence type="ECO:0000259" key="7">
    <source>
        <dbReference type="PROSITE" id="PS50109"/>
    </source>
</evidence>
<feature type="chain" id="PRO_5046667617" description="histidine kinase" evidence="6">
    <location>
        <begin position="38"/>
        <end position="932"/>
    </location>
</feature>
<dbReference type="Proteomes" id="UP001166291">
    <property type="component" value="Unassembled WGS sequence"/>
</dbReference>
<feature type="transmembrane region" description="Helical" evidence="5">
    <location>
        <begin position="289"/>
        <end position="306"/>
    </location>
</feature>
<feature type="modified residue" description="4-aspartylphosphate" evidence="4">
    <location>
        <position position="855"/>
    </location>
</feature>
<dbReference type="RefSeq" id="WP_219042326.1">
    <property type="nucleotide sequence ID" value="NZ_JAHWDQ010000001.1"/>
</dbReference>
<keyword evidence="5" id="KW-0812">Transmembrane</keyword>
<evidence type="ECO:0000256" key="6">
    <source>
        <dbReference type="SAM" id="SignalP"/>
    </source>
</evidence>
<name>A0ABS6VP60_9GAMM</name>
<gene>
    <name evidence="9" type="ORF">KXJ70_04910</name>
</gene>
<keyword evidence="10" id="KW-1185">Reference proteome</keyword>
<dbReference type="SMART" id="SM00448">
    <property type="entry name" value="REC"/>
    <property type="match status" value="2"/>
</dbReference>
<feature type="transmembrane region" description="Helical" evidence="5">
    <location>
        <begin position="254"/>
        <end position="277"/>
    </location>
</feature>
<evidence type="ECO:0000259" key="8">
    <source>
        <dbReference type="PROSITE" id="PS50110"/>
    </source>
</evidence>
<dbReference type="Pfam" id="PF00072">
    <property type="entry name" value="Response_reg"/>
    <property type="match status" value="1"/>
</dbReference>
<feature type="signal peptide" evidence="6">
    <location>
        <begin position="1"/>
        <end position="37"/>
    </location>
</feature>
<dbReference type="Pfam" id="PF07696">
    <property type="entry name" value="7TMR-DISMED2"/>
    <property type="match status" value="1"/>
</dbReference>
<keyword evidence="5" id="KW-1133">Transmembrane helix</keyword>
<reference evidence="9" key="1">
    <citation type="submission" date="2021-07" db="EMBL/GenBank/DDBJ databases">
        <title>Zhongshania sp. CAU 1632 isolated from seawater.</title>
        <authorList>
            <person name="Kim W."/>
        </authorList>
    </citation>
    <scope>NUCLEOTIDE SEQUENCE</scope>
    <source>
        <strain evidence="9">CAU 1632</strain>
    </source>
</reference>
<evidence type="ECO:0000313" key="9">
    <source>
        <dbReference type="EMBL" id="MBW2940102.1"/>
    </source>
</evidence>
<dbReference type="PANTHER" id="PTHR45339">
    <property type="entry name" value="HYBRID SIGNAL TRANSDUCTION HISTIDINE KINASE J"/>
    <property type="match status" value="1"/>
</dbReference>
<evidence type="ECO:0000256" key="5">
    <source>
        <dbReference type="SAM" id="Phobius"/>
    </source>
</evidence>
<dbReference type="InterPro" id="IPR003661">
    <property type="entry name" value="HisK_dim/P_dom"/>
</dbReference>
<feature type="transmembrane region" description="Helical" evidence="5">
    <location>
        <begin position="343"/>
        <end position="364"/>
    </location>
</feature>